<dbReference type="RefSeq" id="WP_161153195.1">
    <property type="nucleotide sequence ID" value="NZ_WEKT01000002.1"/>
</dbReference>
<dbReference type="SUPFAM" id="SSF53850">
    <property type="entry name" value="Periplasmic binding protein-like II"/>
    <property type="match status" value="1"/>
</dbReference>
<name>A0A7X4RSQ5_9VIBR</name>
<comment type="similarity">
    <text evidence="1">Belongs to the LysR transcriptional regulatory family.</text>
</comment>
<dbReference type="GO" id="GO:0000976">
    <property type="term" value="F:transcription cis-regulatory region binding"/>
    <property type="evidence" value="ECO:0007669"/>
    <property type="project" value="TreeGrafter"/>
</dbReference>
<organism evidence="6 7">
    <name type="scientific">Vibrio eleionomae</name>
    <dbReference type="NCBI Taxonomy" id="2653505"/>
    <lineage>
        <taxon>Bacteria</taxon>
        <taxon>Pseudomonadati</taxon>
        <taxon>Pseudomonadota</taxon>
        <taxon>Gammaproteobacteria</taxon>
        <taxon>Vibrionales</taxon>
        <taxon>Vibrionaceae</taxon>
        <taxon>Vibrio</taxon>
    </lineage>
</organism>
<keyword evidence="4" id="KW-0804">Transcription</keyword>
<dbReference type="PRINTS" id="PR00039">
    <property type="entry name" value="HTHLYSR"/>
</dbReference>
<dbReference type="PROSITE" id="PS50931">
    <property type="entry name" value="HTH_LYSR"/>
    <property type="match status" value="1"/>
</dbReference>
<accession>A0A7X4RSQ5</accession>
<evidence type="ECO:0000313" key="6">
    <source>
        <dbReference type="EMBL" id="MZI91881.1"/>
    </source>
</evidence>
<dbReference type="PANTHER" id="PTHR30126">
    <property type="entry name" value="HTH-TYPE TRANSCRIPTIONAL REGULATOR"/>
    <property type="match status" value="1"/>
</dbReference>
<dbReference type="AlphaFoldDB" id="A0A7X4RSQ5"/>
<comment type="caution">
    <text evidence="6">The sequence shown here is derived from an EMBL/GenBank/DDBJ whole genome shotgun (WGS) entry which is preliminary data.</text>
</comment>
<dbReference type="Gene3D" id="1.10.10.10">
    <property type="entry name" value="Winged helix-like DNA-binding domain superfamily/Winged helix DNA-binding domain"/>
    <property type="match status" value="1"/>
</dbReference>
<evidence type="ECO:0000259" key="5">
    <source>
        <dbReference type="PROSITE" id="PS50931"/>
    </source>
</evidence>
<dbReference type="InterPro" id="IPR005119">
    <property type="entry name" value="LysR_subst-bd"/>
</dbReference>
<gene>
    <name evidence="6" type="ORF">F9817_01500</name>
</gene>
<evidence type="ECO:0000256" key="1">
    <source>
        <dbReference type="ARBA" id="ARBA00009437"/>
    </source>
</evidence>
<protein>
    <submittedName>
        <fullName evidence="6">LysR family transcriptional regulator</fullName>
    </submittedName>
</protein>
<dbReference type="PANTHER" id="PTHR30126:SF88">
    <property type="entry name" value="TRANSCRIPTIONAL REGULATOR-RELATED"/>
    <property type="match status" value="1"/>
</dbReference>
<proteinExistence type="inferred from homology"/>
<keyword evidence="7" id="KW-1185">Reference proteome</keyword>
<dbReference type="InterPro" id="IPR000847">
    <property type="entry name" value="LysR_HTH_N"/>
</dbReference>
<evidence type="ECO:0000256" key="4">
    <source>
        <dbReference type="ARBA" id="ARBA00023163"/>
    </source>
</evidence>
<dbReference type="InterPro" id="IPR036388">
    <property type="entry name" value="WH-like_DNA-bd_sf"/>
</dbReference>
<evidence type="ECO:0000256" key="3">
    <source>
        <dbReference type="ARBA" id="ARBA00023125"/>
    </source>
</evidence>
<keyword evidence="3" id="KW-0238">DNA-binding</keyword>
<keyword evidence="2" id="KW-0805">Transcription regulation</keyword>
<dbReference type="Pfam" id="PF03466">
    <property type="entry name" value="LysR_substrate"/>
    <property type="match status" value="1"/>
</dbReference>
<evidence type="ECO:0000256" key="2">
    <source>
        <dbReference type="ARBA" id="ARBA00023015"/>
    </source>
</evidence>
<dbReference type="InterPro" id="IPR036390">
    <property type="entry name" value="WH_DNA-bd_sf"/>
</dbReference>
<dbReference type="Gene3D" id="3.40.190.290">
    <property type="match status" value="1"/>
</dbReference>
<dbReference type="EMBL" id="WEKT01000002">
    <property type="protein sequence ID" value="MZI91881.1"/>
    <property type="molecule type" value="Genomic_DNA"/>
</dbReference>
<dbReference type="GO" id="GO:0003700">
    <property type="term" value="F:DNA-binding transcription factor activity"/>
    <property type="evidence" value="ECO:0007669"/>
    <property type="project" value="InterPro"/>
</dbReference>
<dbReference type="Pfam" id="PF00126">
    <property type="entry name" value="HTH_1"/>
    <property type="match status" value="1"/>
</dbReference>
<sequence length="294" mass="33605">MYKTSIDQWLVFTTIIETGGFNAAAEKLHRSQSSISYSISKLQEQLGLKLFIQNGRKMRLTVEGERLREEIAPVLKEFGRIESVANMLASGVESRICLLVDSIFPRQLLFKAIHLFNQQYPNTRVELYDMIRLSPSEHVQFDMAICTSTNGLVSGDKIIDIELYPVAHPNHPIFNHQPIHRQELSHHVSVRFQNSHQIQGNEPMRKGEYWLVNTLEAAASAVRNRLAYGWLPMEVIRQDLEQKTMALLQLEDRFKSIIPLYLIAGDNGICGPASAFLKQVIFQVCQNRESLINE</sequence>
<dbReference type="Proteomes" id="UP000462621">
    <property type="component" value="Unassembled WGS sequence"/>
</dbReference>
<evidence type="ECO:0000313" key="7">
    <source>
        <dbReference type="Proteomes" id="UP000462621"/>
    </source>
</evidence>
<reference evidence="6 7" key="1">
    <citation type="submission" date="2019-10" db="EMBL/GenBank/DDBJ databases">
        <title>Vibrio sp. nov. isolated from a shrimp pond.</title>
        <authorList>
            <person name="Gomez-Gil B."/>
            <person name="Enciso-Ibarra J."/>
            <person name="Enciso-Ibarra K."/>
            <person name="Bolan-Mejia C."/>
        </authorList>
    </citation>
    <scope>NUCLEOTIDE SEQUENCE [LARGE SCALE GENOMIC DNA]</scope>
    <source>
        <strain evidence="6 7">CAIM 722</strain>
    </source>
</reference>
<dbReference type="SUPFAM" id="SSF46785">
    <property type="entry name" value="Winged helix' DNA-binding domain"/>
    <property type="match status" value="1"/>
</dbReference>
<feature type="domain" description="HTH lysR-type" evidence="5">
    <location>
        <begin position="4"/>
        <end position="61"/>
    </location>
</feature>